<dbReference type="Proteomes" id="UP001108029">
    <property type="component" value="Unassembled WGS sequence"/>
</dbReference>
<name>A0A9Q3Z5K9_9ACTN</name>
<evidence type="ECO:0000256" key="2">
    <source>
        <dbReference type="SAM" id="Phobius"/>
    </source>
</evidence>
<feature type="region of interest" description="Disordered" evidence="1">
    <location>
        <begin position="23"/>
        <end position="60"/>
    </location>
</feature>
<comment type="caution">
    <text evidence="3">The sequence shown here is derived from an EMBL/GenBank/DDBJ whole genome shotgun (WGS) entry which is preliminary data.</text>
</comment>
<feature type="transmembrane region" description="Helical" evidence="2">
    <location>
        <begin position="187"/>
        <end position="209"/>
    </location>
</feature>
<gene>
    <name evidence="3" type="ORF">LJ657_15245</name>
</gene>
<sequence length="603" mass="65959">MASFLIAFHGECTDSVEKRPWHVPRPNAGCQMPVRPDRTPARHGGRSRAVQPAGAGRDTMVPDARTAMPASDAARVAAELALTLALYRWVVSPVTAWCAVRLGTGRYPAEALNGAYPEGAFRPRKLLAAGAVVAVLSAVAAVCGGTARAGLAWVPTVALALVLWKYLTLDYDAALGIGWQRADRLAVLVAGAAALRWPCLALVAVVLLCGRLGGWTHHSNVCIRMVKAAFCHSLAVGVTHALGEAPAAPRNTALAILLGSVYLSHYVTAAWSKAKLGRFPWSWMLDNRTDLLVATSYSWGWARFVPARTASRVVRRLRPAAALLNSATMFIELAGLLAFAHIWLFLFAVLGAVLFNCVVALTSGLLFWENIVIGVVLATSSVFVSHGDPIHFGMWPWLLSVVLMALVLAGWAWRPNILGWWDTPLSAKVLWSVQTSDGETYGLYNDFMSPHDREYARAAGNALIREPLVTFPLGGVEDSDIRDVLVGARPCDEDIDQAKILFGTTVRDERRAERHIDYICKLLAAVNSGRPKSPLPRALRWLKAPGGHLYYWGDLPRYRRSKGHISRVEAWYREELYASEQGEWIRLRDELLVAVDIPATSTN</sequence>
<feature type="transmembrane region" description="Helical" evidence="2">
    <location>
        <begin position="333"/>
        <end position="361"/>
    </location>
</feature>
<dbReference type="RefSeq" id="WP_232649130.1">
    <property type="nucleotide sequence ID" value="NZ_JAJSBI010000006.1"/>
</dbReference>
<evidence type="ECO:0000256" key="1">
    <source>
        <dbReference type="SAM" id="MobiDB-lite"/>
    </source>
</evidence>
<proteinExistence type="predicted"/>
<dbReference type="EMBL" id="JAJSBI010000006">
    <property type="protein sequence ID" value="MCD9875008.1"/>
    <property type="molecule type" value="Genomic_DNA"/>
</dbReference>
<organism evidence="3 4">
    <name type="scientific">Streptomyces guryensis</name>
    <dbReference type="NCBI Taxonomy" id="2886947"/>
    <lineage>
        <taxon>Bacteria</taxon>
        <taxon>Bacillati</taxon>
        <taxon>Actinomycetota</taxon>
        <taxon>Actinomycetes</taxon>
        <taxon>Kitasatosporales</taxon>
        <taxon>Streptomycetaceae</taxon>
        <taxon>Streptomyces</taxon>
    </lineage>
</organism>
<feature type="transmembrane region" description="Helical" evidence="2">
    <location>
        <begin position="150"/>
        <end position="167"/>
    </location>
</feature>
<protein>
    <submittedName>
        <fullName evidence="3">Uncharacterized protein</fullName>
    </submittedName>
</protein>
<feature type="transmembrane region" description="Helical" evidence="2">
    <location>
        <begin position="126"/>
        <end position="143"/>
    </location>
</feature>
<keyword evidence="2" id="KW-0812">Transmembrane</keyword>
<dbReference type="AlphaFoldDB" id="A0A9Q3Z5K9"/>
<evidence type="ECO:0000313" key="3">
    <source>
        <dbReference type="EMBL" id="MCD9875008.1"/>
    </source>
</evidence>
<keyword evidence="2" id="KW-1133">Transmembrane helix</keyword>
<accession>A0A9Q3Z5K9</accession>
<feature type="transmembrane region" description="Helical" evidence="2">
    <location>
        <begin position="367"/>
        <end position="385"/>
    </location>
</feature>
<evidence type="ECO:0000313" key="4">
    <source>
        <dbReference type="Proteomes" id="UP001108029"/>
    </source>
</evidence>
<keyword evidence="2" id="KW-0472">Membrane</keyword>
<keyword evidence="4" id="KW-1185">Reference proteome</keyword>
<reference evidence="3" key="1">
    <citation type="submission" date="2021-12" db="EMBL/GenBank/DDBJ databases">
        <authorList>
            <person name="Lee J.-H."/>
            <person name="Kim S.-B."/>
        </authorList>
    </citation>
    <scope>NUCLEOTIDE SEQUENCE</scope>
    <source>
        <strain evidence="3">NR30</strain>
    </source>
</reference>
<feature type="transmembrane region" description="Helical" evidence="2">
    <location>
        <begin position="392"/>
        <end position="413"/>
    </location>
</feature>